<dbReference type="GO" id="GO:0047756">
    <property type="term" value="F:chondroitin 4-sulfotransferase activity"/>
    <property type="evidence" value="ECO:0007669"/>
    <property type="project" value="InterPro"/>
</dbReference>
<keyword evidence="1" id="KW-1133">Transmembrane helix</keyword>
<protein>
    <recommendedName>
        <fullName evidence="4">Sulfotransferase domain-containing protein</fullName>
    </recommendedName>
</protein>
<dbReference type="AlphaFoldDB" id="A0AAF5D0E9"/>
<evidence type="ECO:0000256" key="1">
    <source>
        <dbReference type="SAM" id="Phobius"/>
    </source>
</evidence>
<organism evidence="2 3">
    <name type="scientific">Strongyloides stercoralis</name>
    <name type="common">Threadworm</name>
    <dbReference type="NCBI Taxonomy" id="6248"/>
    <lineage>
        <taxon>Eukaryota</taxon>
        <taxon>Metazoa</taxon>
        <taxon>Ecdysozoa</taxon>
        <taxon>Nematoda</taxon>
        <taxon>Chromadorea</taxon>
        <taxon>Rhabditida</taxon>
        <taxon>Tylenchina</taxon>
        <taxon>Panagrolaimomorpha</taxon>
        <taxon>Strongyloidoidea</taxon>
        <taxon>Strongyloididae</taxon>
        <taxon>Strongyloides</taxon>
    </lineage>
</organism>
<feature type="transmembrane region" description="Helical" evidence="1">
    <location>
        <begin position="30"/>
        <end position="52"/>
    </location>
</feature>
<evidence type="ECO:0008006" key="4">
    <source>
        <dbReference type="Google" id="ProtNLM"/>
    </source>
</evidence>
<dbReference type="WBParaSite" id="TCONS_00004543.p1">
    <property type="protein sequence ID" value="TCONS_00004543.p1"/>
    <property type="gene ID" value="XLOC_002150"/>
</dbReference>
<name>A0AAF5D0E9_STRER</name>
<dbReference type="Pfam" id="PF03567">
    <property type="entry name" value="Sulfotransfer_2"/>
    <property type="match status" value="1"/>
</dbReference>
<dbReference type="PANTHER" id="PTHR22900:SF5">
    <property type="entry name" value="PROTEIN CBG14245"/>
    <property type="match status" value="1"/>
</dbReference>
<evidence type="ECO:0000313" key="2">
    <source>
        <dbReference type="Proteomes" id="UP000035681"/>
    </source>
</evidence>
<keyword evidence="1" id="KW-0812">Transmembrane</keyword>
<dbReference type="GO" id="GO:0016020">
    <property type="term" value="C:membrane"/>
    <property type="evidence" value="ECO:0007669"/>
    <property type="project" value="InterPro"/>
</dbReference>
<accession>A0AAF5D0E9</accession>
<evidence type="ECO:0000313" key="3">
    <source>
        <dbReference type="WBParaSite" id="TCONS_00004543.p1"/>
    </source>
</evidence>
<dbReference type="GO" id="GO:1902884">
    <property type="term" value="P:positive regulation of response to oxidative stress"/>
    <property type="evidence" value="ECO:0007669"/>
    <property type="project" value="InterPro"/>
</dbReference>
<reference evidence="3" key="1">
    <citation type="submission" date="2024-02" db="UniProtKB">
        <authorList>
            <consortium name="WormBaseParasite"/>
        </authorList>
    </citation>
    <scope>IDENTIFICATION</scope>
</reference>
<dbReference type="InterPro" id="IPR005331">
    <property type="entry name" value="Sulfotransferase"/>
</dbReference>
<dbReference type="Proteomes" id="UP000035681">
    <property type="component" value="Unplaced"/>
</dbReference>
<dbReference type="GO" id="GO:0050650">
    <property type="term" value="P:chondroitin sulfate proteoglycan biosynthetic process"/>
    <property type="evidence" value="ECO:0007669"/>
    <property type="project" value="InterPro"/>
</dbReference>
<sequence>IINVSPSKKSLPLIDIILYYMRTINFKKLLNLYIFLLLFIFICIILFDINLISKNKICIKKLSYNNTYNNTKIIRIINNFYNGFNEYRYTKKYQILSCFVHKNMCTVMSEILCLLEYPKLYNNGIKITSQSYKNRTCKKVNEKNSINFIYESTIKSKTNNSWVYLMIIRNPIDRFISGFIDRCDNDHIDMSLPNYCYGCNRNLSCALNNIYTRMSLLFFNKYYLSKNSDDYHFAPQTWRCNLQNDFHLFTFLNYSQPSTFYYSLLGVLKEKNVEKTLINKISNELQFSRTYHSTINSKKHQKITKQLYNDPDLMALLIGSNKTESSSSSNVFNEASPMEWFCGNTSKERNASLNILIEGLVGKHLFKSNNPTTDNNEKNNKLSNIFSFDSYNGTHYVSGSIPFLHDVNRCCMDYFTCKIKNNETLDCGYPYYYCLGNTFTNIHNPIYILGYWLEFYKLTVDAYDHYLIIDSLNEDNF</sequence>
<keyword evidence="2" id="KW-1185">Reference proteome</keyword>
<keyword evidence="1" id="KW-0472">Membrane</keyword>
<dbReference type="InterPro" id="IPR007669">
    <property type="entry name" value="Chst-1-like"/>
</dbReference>
<dbReference type="PANTHER" id="PTHR22900">
    <property type="entry name" value="PROTEIN CBG14245-RELATED"/>
    <property type="match status" value="1"/>
</dbReference>
<proteinExistence type="predicted"/>